<protein>
    <submittedName>
        <fullName evidence="2">Uncharacterized protein</fullName>
    </submittedName>
</protein>
<dbReference type="EMBL" id="KZ613496">
    <property type="protein sequence ID" value="PMD18129.1"/>
    <property type="molecule type" value="Genomic_DNA"/>
</dbReference>
<gene>
    <name evidence="2" type="ORF">NA56DRAFT_259045</name>
</gene>
<proteinExistence type="predicted"/>
<dbReference type="AlphaFoldDB" id="A0A2J6PVS9"/>
<accession>A0A2J6PVS9</accession>
<feature type="compositionally biased region" description="Polar residues" evidence="1">
    <location>
        <begin position="58"/>
        <end position="67"/>
    </location>
</feature>
<organism evidence="2 3">
    <name type="scientific">Hyaloscypha hepaticicola</name>
    <dbReference type="NCBI Taxonomy" id="2082293"/>
    <lineage>
        <taxon>Eukaryota</taxon>
        <taxon>Fungi</taxon>
        <taxon>Dikarya</taxon>
        <taxon>Ascomycota</taxon>
        <taxon>Pezizomycotina</taxon>
        <taxon>Leotiomycetes</taxon>
        <taxon>Helotiales</taxon>
        <taxon>Hyaloscyphaceae</taxon>
        <taxon>Hyaloscypha</taxon>
    </lineage>
</organism>
<sequence length="76" mass="8455">MNSRRGFPPAPILRQKRPPKCPRAQPRQHDAGRSRGGSSALLIRNHNKGPPPAFGDLQRQSSASAKTPKSKNKYLW</sequence>
<dbReference type="Proteomes" id="UP000235672">
    <property type="component" value="Unassembled WGS sequence"/>
</dbReference>
<evidence type="ECO:0000256" key="1">
    <source>
        <dbReference type="SAM" id="MobiDB-lite"/>
    </source>
</evidence>
<evidence type="ECO:0000313" key="2">
    <source>
        <dbReference type="EMBL" id="PMD18129.1"/>
    </source>
</evidence>
<evidence type="ECO:0000313" key="3">
    <source>
        <dbReference type="Proteomes" id="UP000235672"/>
    </source>
</evidence>
<name>A0A2J6PVS9_9HELO</name>
<feature type="region of interest" description="Disordered" evidence="1">
    <location>
        <begin position="1"/>
        <end position="76"/>
    </location>
</feature>
<reference evidence="2 3" key="1">
    <citation type="submission" date="2016-05" db="EMBL/GenBank/DDBJ databases">
        <title>A degradative enzymes factory behind the ericoid mycorrhizal symbiosis.</title>
        <authorList>
            <consortium name="DOE Joint Genome Institute"/>
            <person name="Martino E."/>
            <person name="Morin E."/>
            <person name="Grelet G."/>
            <person name="Kuo A."/>
            <person name="Kohler A."/>
            <person name="Daghino S."/>
            <person name="Barry K."/>
            <person name="Choi C."/>
            <person name="Cichocki N."/>
            <person name="Clum A."/>
            <person name="Copeland A."/>
            <person name="Hainaut M."/>
            <person name="Haridas S."/>
            <person name="Labutti K."/>
            <person name="Lindquist E."/>
            <person name="Lipzen A."/>
            <person name="Khouja H.-R."/>
            <person name="Murat C."/>
            <person name="Ohm R."/>
            <person name="Olson A."/>
            <person name="Spatafora J."/>
            <person name="Veneault-Fourrey C."/>
            <person name="Henrissat B."/>
            <person name="Grigoriev I."/>
            <person name="Martin F."/>
            <person name="Perotto S."/>
        </authorList>
    </citation>
    <scope>NUCLEOTIDE SEQUENCE [LARGE SCALE GENOMIC DNA]</scope>
    <source>
        <strain evidence="2 3">UAMH 7357</strain>
    </source>
</reference>
<keyword evidence="3" id="KW-1185">Reference proteome</keyword>